<dbReference type="AlphaFoldDB" id="A0A1I2JUW8"/>
<name>A0A1I2JUW8_9ACTN</name>
<dbReference type="Gene3D" id="3.30.460.10">
    <property type="entry name" value="Beta Polymerase, domain 2"/>
    <property type="match status" value="1"/>
</dbReference>
<evidence type="ECO:0000313" key="1">
    <source>
        <dbReference type="EMBL" id="SFF56927.1"/>
    </source>
</evidence>
<reference evidence="1 2" key="1">
    <citation type="submission" date="2016-10" db="EMBL/GenBank/DDBJ databases">
        <authorList>
            <person name="de Groot N.N."/>
        </authorList>
    </citation>
    <scope>NUCLEOTIDE SEQUENCE [LARGE SCALE GENOMIC DNA]</scope>
    <source>
        <strain evidence="1 2">DSM 43019</strain>
    </source>
</reference>
<keyword evidence="2" id="KW-1185">Reference proteome</keyword>
<evidence type="ECO:0008006" key="3">
    <source>
        <dbReference type="Google" id="ProtNLM"/>
    </source>
</evidence>
<accession>A0A1I2JUW8</accession>
<proteinExistence type="predicted"/>
<protein>
    <recommendedName>
        <fullName evidence="3">Nucleotidyltransferase domain-containing protein</fullName>
    </recommendedName>
</protein>
<dbReference type="InterPro" id="IPR043519">
    <property type="entry name" value="NT_sf"/>
</dbReference>
<evidence type="ECO:0000313" key="2">
    <source>
        <dbReference type="Proteomes" id="UP000199645"/>
    </source>
</evidence>
<organism evidence="1 2">
    <name type="scientific">Actinoplanes philippinensis</name>
    <dbReference type="NCBI Taxonomy" id="35752"/>
    <lineage>
        <taxon>Bacteria</taxon>
        <taxon>Bacillati</taxon>
        <taxon>Actinomycetota</taxon>
        <taxon>Actinomycetes</taxon>
        <taxon>Micromonosporales</taxon>
        <taxon>Micromonosporaceae</taxon>
        <taxon>Actinoplanes</taxon>
    </lineage>
</organism>
<dbReference type="CDD" id="cd05403">
    <property type="entry name" value="NT_KNTase_like"/>
    <property type="match status" value="1"/>
</dbReference>
<gene>
    <name evidence="1" type="ORF">SAMN05421541_113232</name>
</gene>
<dbReference type="Proteomes" id="UP000199645">
    <property type="component" value="Unassembled WGS sequence"/>
</dbReference>
<dbReference type="STRING" id="35752.SAMN05421541_113232"/>
<sequence>MAENGRVIVELDTTTPRGSLAIRLRDVVQERWPAEVQSVGLCGSMAHGDDTDSSDVNLVVVTFRPRTGPKPARRMVDGIPVDLRVTTAEEGLGHARLLTTHWPMQADTYITTFALHDPQEWFKTRREAHLSLLAEARPMEFTGLARQNWAIANGAHSRAVRFAQWYDTDAAMILMAEARLHAALVAGFLTRTYFRNTADAVKHTGVAAADMQELGAILRYQAEELTARGRPVDGRLGALFD</sequence>
<dbReference type="EMBL" id="FONV01000013">
    <property type="protein sequence ID" value="SFF56927.1"/>
    <property type="molecule type" value="Genomic_DNA"/>
</dbReference>
<dbReference type="SUPFAM" id="SSF81301">
    <property type="entry name" value="Nucleotidyltransferase"/>
    <property type="match status" value="1"/>
</dbReference>